<evidence type="ECO:0000256" key="7">
    <source>
        <dbReference type="SAM" id="SignalP"/>
    </source>
</evidence>
<reference evidence="8 9" key="1">
    <citation type="submission" date="2016-11" db="EMBL/GenBank/DDBJ databases">
        <authorList>
            <person name="Jaros S."/>
            <person name="Januszkiewicz K."/>
            <person name="Wedrychowicz H."/>
        </authorList>
    </citation>
    <scope>NUCLEOTIDE SEQUENCE [LARGE SCALE GENOMIC DNA]</scope>
    <source>
        <strain evidence="8 9">GAS242</strain>
    </source>
</reference>
<accession>A0A1M5MI49</accession>
<dbReference type="Pfam" id="PF07886">
    <property type="entry name" value="BA14K"/>
    <property type="match status" value="1"/>
</dbReference>
<evidence type="ECO:0000256" key="1">
    <source>
        <dbReference type="ARBA" id="ARBA00004167"/>
    </source>
</evidence>
<dbReference type="GO" id="GO:0016020">
    <property type="term" value="C:membrane"/>
    <property type="evidence" value="ECO:0007669"/>
    <property type="project" value="UniProtKB-SubCell"/>
</dbReference>
<keyword evidence="4" id="KW-1003">Cell membrane</keyword>
<keyword evidence="7" id="KW-0732">Signal</keyword>
<sequence>MMKLQTLAAMAVGVLTATLGGFEARAQTAAPVEARNVVLIHGAKRVKGRGAQASVGSVVSSTAASYCAQRWAYYDPASGKYLGDDGQWHPCR</sequence>
<comment type="subcellular location">
    <subcellularLocation>
        <location evidence="1">Membrane</location>
        <topology evidence="1">Single-pass membrane protein</topology>
    </subcellularLocation>
</comment>
<evidence type="ECO:0000256" key="6">
    <source>
        <dbReference type="ARBA" id="ARBA00025321"/>
    </source>
</evidence>
<name>A0A1M5MI49_9BRAD</name>
<evidence type="ECO:0000256" key="5">
    <source>
        <dbReference type="ARBA" id="ARBA00022734"/>
    </source>
</evidence>
<protein>
    <recommendedName>
        <fullName evidence="3">Lectin-like protein BA14k</fullName>
    </recommendedName>
</protein>
<evidence type="ECO:0000256" key="3">
    <source>
        <dbReference type="ARBA" id="ARBA00020552"/>
    </source>
</evidence>
<proteinExistence type="inferred from homology"/>
<keyword evidence="4" id="KW-0472">Membrane</keyword>
<evidence type="ECO:0000313" key="8">
    <source>
        <dbReference type="EMBL" id="SHG77010.1"/>
    </source>
</evidence>
<comment type="similarity">
    <text evidence="2">Belongs to the BA14k family.</text>
</comment>
<feature type="chain" id="PRO_5012996994" description="Lectin-like protein BA14k" evidence="7">
    <location>
        <begin position="27"/>
        <end position="92"/>
    </location>
</feature>
<feature type="signal peptide" evidence="7">
    <location>
        <begin position="1"/>
        <end position="26"/>
    </location>
</feature>
<dbReference type="AlphaFoldDB" id="A0A1M5MI49"/>
<dbReference type="Proteomes" id="UP000190675">
    <property type="component" value="Chromosome I"/>
</dbReference>
<evidence type="ECO:0000256" key="2">
    <source>
        <dbReference type="ARBA" id="ARBA00010270"/>
    </source>
</evidence>
<dbReference type="GO" id="GO:0030246">
    <property type="term" value="F:carbohydrate binding"/>
    <property type="evidence" value="ECO:0007669"/>
    <property type="project" value="UniProtKB-KW"/>
</dbReference>
<keyword evidence="5" id="KW-0430">Lectin</keyword>
<dbReference type="InterPro" id="IPR012413">
    <property type="entry name" value="BA14K"/>
</dbReference>
<organism evidence="8 9">
    <name type="scientific">Bradyrhizobium erythrophlei</name>
    <dbReference type="NCBI Taxonomy" id="1437360"/>
    <lineage>
        <taxon>Bacteria</taxon>
        <taxon>Pseudomonadati</taxon>
        <taxon>Pseudomonadota</taxon>
        <taxon>Alphaproteobacteria</taxon>
        <taxon>Hyphomicrobiales</taxon>
        <taxon>Nitrobacteraceae</taxon>
        <taxon>Bradyrhizobium</taxon>
    </lineage>
</organism>
<dbReference type="EMBL" id="LT670818">
    <property type="protein sequence ID" value="SHG77010.1"/>
    <property type="molecule type" value="Genomic_DNA"/>
</dbReference>
<dbReference type="RefSeq" id="WP_079567466.1">
    <property type="nucleotide sequence ID" value="NZ_LT670818.1"/>
</dbReference>
<evidence type="ECO:0000256" key="4">
    <source>
        <dbReference type="ARBA" id="ARBA00022475"/>
    </source>
</evidence>
<gene>
    <name evidence="8" type="ORF">SAMN05444169_4045</name>
</gene>
<evidence type="ECO:0000313" key="9">
    <source>
        <dbReference type="Proteomes" id="UP000190675"/>
    </source>
</evidence>
<comment type="function">
    <text evidence="6">Has immunoglobulin-binding and hemagglutination properties, and can bind to mannose. Essential for virulence. May be involved in LPS biosynthesis or polysaccharide transport.</text>
</comment>